<dbReference type="VEuPathDB" id="FungiDB:PSHT_13864"/>
<evidence type="ECO:0000256" key="1">
    <source>
        <dbReference type="SAM" id="MobiDB-lite"/>
    </source>
</evidence>
<organism evidence="3 4">
    <name type="scientific">Puccinia striiformis</name>
    <dbReference type="NCBI Taxonomy" id="27350"/>
    <lineage>
        <taxon>Eukaryota</taxon>
        <taxon>Fungi</taxon>
        <taxon>Dikarya</taxon>
        <taxon>Basidiomycota</taxon>
        <taxon>Pucciniomycotina</taxon>
        <taxon>Pucciniomycetes</taxon>
        <taxon>Pucciniales</taxon>
        <taxon>Pucciniaceae</taxon>
        <taxon>Puccinia</taxon>
    </lineage>
</organism>
<protein>
    <submittedName>
        <fullName evidence="3">Uncharacterized protein</fullName>
    </submittedName>
</protein>
<dbReference type="Proteomes" id="UP000238274">
    <property type="component" value="Unassembled WGS sequence"/>
</dbReference>
<evidence type="ECO:0000313" key="3">
    <source>
        <dbReference type="EMBL" id="POV98778.1"/>
    </source>
</evidence>
<feature type="region of interest" description="Disordered" evidence="1">
    <location>
        <begin position="60"/>
        <end position="97"/>
    </location>
</feature>
<dbReference type="VEuPathDB" id="FungiDB:PSTT_12783"/>
<sequence length="794" mass="92059">MRVSKSFLTSILSISFLSRYHPVHASHLQPRWLNDAEFAGQVTIGTQGGQGMKEARRQEPTPKLTTAPNLPANIGFASGRRSSEPDTRPAYPGAPQETLALQKKPSRILAAFDGIKTSLTNYVSPWITLQDLQKAREMRTRLEKVEQMNKYREVRDQISEVLGQARPINYDHKKSWDDMAEEFERKLYLGRYVPDTRFGKGSRKSQLEDYLLKLQRRQFVINELQNFQNDLESIYISTDLSHAEKEVMQEVSNFIKAPYDRQSSHKFGSFHKDMVQSVKSHMRQWPDGTFSDLKQYFPKERRYNQFKDAINWDEFILARAVQLKKKPAPEVFDNHRILTVDEIIHKLPQGQITLETQMHHYAMIKRFEVLLQDLREAATSLLEDKLQDRRSELQERSDVQIQLRSIFASPTQENQTWLDEMFYRVHGTTPSRLFEQLSGPPGDQVQMRSALDSNAKSLAFLSSSQVELQDASYDRPTFEKTSEIERLVSRRRVHLEAVRKVRNDAISPDSSVDHRFIQELYNAAIIDHPTTSNLNSWRSREGLRKALGSQEDFRRNLMSTFETTLVNRLFTLWHGIGQPVAEEIVDDTVLLFARSHIDELDRNAREFYLTSDAFLKSNYGFNEAMGVYNPDGLVEFAGRALNPEMRVKAYVEAHFVTDLYNVKTEVEYSSLMDEFLSQIKIPQFGPNAKLPGALKEARRVFPKGSAEEIIATRLEHFDERLYSIYLEPLEVGDWRITGTPFERLTEESVRSLNTVVKTICSNRNRIRDLAQEQIRLTNEIEEYEELKISQNLQQ</sequence>
<feature type="signal peptide" evidence="2">
    <location>
        <begin position="1"/>
        <end position="25"/>
    </location>
</feature>
<dbReference type="OrthoDB" id="2496362at2759"/>
<accession>A0A2S4UN93</accession>
<proteinExistence type="predicted"/>
<reference evidence="3 4" key="1">
    <citation type="submission" date="2017-12" db="EMBL/GenBank/DDBJ databases">
        <title>Gene loss provides genomic basis for host adaptation in cereal stripe rust fungi.</title>
        <authorList>
            <person name="Xia C."/>
        </authorList>
    </citation>
    <scope>NUCLEOTIDE SEQUENCE [LARGE SCALE GENOMIC DNA]</scope>
    <source>
        <strain evidence="3 4">93TX-2</strain>
    </source>
</reference>
<evidence type="ECO:0000313" key="4">
    <source>
        <dbReference type="Proteomes" id="UP000238274"/>
    </source>
</evidence>
<dbReference type="EMBL" id="PKSM01000289">
    <property type="protein sequence ID" value="POV98778.1"/>
    <property type="molecule type" value="Genomic_DNA"/>
</dbReference>
<reference evidence="4" key="3">
    <citation type="journal article" date="2018" name="Mol. Plant Microbe Interact.">
        <title>Genome sequence resources for the wheat stripe rust pathogen (Puccinia striiformis f. sp. tritici) and the barley stripe rust pathogen (Puccinia striiformis f. sp. hordei).</title>
        <authorList>
            <person name="Xia C."/>
            <person name="Wang M."/>
            <person name="Yin C."/>
            <person name="Cornejo O.E."/>
            <person name="Hulbert S.H."/>
            <person name="Chen X."/>
        </authorList>
    </citation>
    <scope>NUCLEOTIDE SEQUENCE [LARGE SCALE GENOMIC DNA]</scope>
    <source>
        <strain evidence="4">93TX-2</strain>
    </source>
</reference>
<keyword evidence="2" id="KW-0732">Signal</keyword>
<feature type="chain" id="PRO_5015540985" evidence="2">
    <location>
        <begin position="26"/>
        <end position="794"/>
    </location>
</feature>
<name>A0A2S4UN93_9BASI</name>
<gene>
    <name evidence="3" type="ORF">PSHT_13864</name>
</gene>
<keyword evidence="4" id="KW-1185">Reference proteome</keyword>
<comment type="caution">
    <text evidence="3">The sequence shown here is derived from an EMBL/GenBank/DDBJ whole genome shotgun (WGS) entry which is preliminary data.</text>
</comment>
<evidence type="ECO:0000256" key="2">
    <source>
        <dbReference type="SAM" id="SignalP"/>
    </source>
</evidence>
<dbReference type="AlphaFoldDB" id="A0A2S4UN93"/>
<reference evidence="4" key="2">
    <citation type="journal article" date="2018" name="BMC Genomics">
        <title>Genomic insights into host adaptation between the wheat stripe rust pathogen (Puccinia striiformis f. sp. tritici) and the barley stripe rust pathogen (Puccinia striiformis f. sp. hordei).</title>
        <authorList>
            <person name="Xia C."/>
            <person name="Wang M."/>
            <person name="Yin C."/>
            <person name="Cornejo O.E."/>
            <person name="Hulbert S.H."/>
            <person name="Chen X."/>
        </authorList>
    </citation>
    <scope>NUCLEOTIDE SEQUENCE [LARGE SCALE GENOMIC DNA]</scope>
    <source>
        <strain evidence="4">93TX-2</strain>
    </source>
</reference>